<dbReference type="GO" id="GO:0030246">
    <property type="term" value="F:carbohydrate binding"/>
    <property type="evidence" value="ECO:0007669"/>
    <property type="project" value="UniProtKB-KW"/>
</dbReference>
<proteinExistence type="predicted"/>
<dbReference type="GO" id="GO:0003723">
    <property type="term" value="F:RNA binding"/>
    <property type="evidence" value="ECO:0007669"/>
    <property type="project" value="UniProtKB-KW"/>
</dbReference>
<gene>
    <name evidence="4" type="ORF">PPERSA_06428</name>
</gene>
<dbReference type="Proteomes" id="UP000054937">
    <property type="component" value="Unassembled WGS sequence"/>
</dbReference>
<evidence type="ECO:0000313" key="5">
    <source>
        <dbReference type="Proteomes" id="UP000054937"/>
    </source>
</evidence>
<feature type="region of interest" description="Disordered" evidence="2">
    <location>
        <begin position="475"/>
        <end position="548"/>
    </location>
</feature>
<dbReference type="CDD" id="cd12885">
    <property type="entry name" value="SPRY_RanBP_like"/>
    <property type="match status" value="1"/>
</dbReference>
<dbReference type="InterPro" id="IPR003877">
    <property type="entry name" value="SPRY_dom"/>
</dbReference>
<evidence type="ECO:0000256" key="2">
    <source>
        <dbReference type="SAM" id="MobiDB-lite"/>
    </source>
</evidence>
<dbReference type="InterPro" id="IPR006594">
    <property type="entry name" value="LisH"/>
</dbReference>
<dbReference type="OMA" id="FECCCIL"/>
<organism evidence="4 5">
    <name type="scientific">Pseudocohnilembus persalinus</name>
    <name type="common">Ciliate</name>
    <dbReference type="NCBI Taxonomy" id="266149"/>
    <lineage>
        <taxon>Eukaryota</taxon>
        <taxon>Sar</taxon>
        <taxon>Alveolata</taxon>
        <taxon>Ciliophora</taxon>
        <taxon>Intramacronucleata</taxon>
        <taxon>Oligohymenophorea</taxon>
        <taxon>Scuticociliatia</taxon>
        <taxon>Philasterida</taxon>
        <taxon>Pseudocohnilembidae</taxon>
        <taxon>Pseudocohnilembus</taxon>
    </lineage>
</organism>
<dbReference type="Pfam" id="PF00622">
    <property type="entry name" value="SPRY"/>
    <property type="match status" value="1"/>
</dbReference>
<feature type="region of interest" description="Disordered" evidence="2">
    <location>
        <begin position="440"/>
        <end position="461"/>
    </location>
</feature>
<dbReference type="Gene3D" id="2.60.120.920">
    <property type="match status" value="1"/>
</dbReference>
<sequence length="717" mass="84354">MASGQYLLKLLEKKMDQEYAKNTIIEQRNCPFFKVGSNQLTVYYTGRNLAYVDYTSVQSNQPARKEDFVYYYECSIDQKGQNQNDLCIGFADKDFPPNKMPGFTSKYGSSYGYMSSGTLYTGKHPVLANLPKFEKKDIIGCGINYFTKEIFFTVNGKLIAGIRCEEEEIREFYATVGLHGIQTQITFNFGKKEFLFNIKDYIEQEKKKGVSSVMEQELPIYQIHEIVHSYLYFQGYFDTLKEFESACQLNRDNVFLMKNDNPNRQINQNQFIEKINSNIQKICQNQQKQLDQNVNNGKNFDMELEMNENKNSNFDQANSNQQNNIVNNQQKSNIIFNYNNFFIINYLQQESIDIEEEESKQKNEEYQDIKIEENGQNGHNQQNIKSNQKDFQKDKLNNSELNKNDQNIDNNVKIGESKSQLKIEDFNNYQMTTIEETDLTRQQQQIKQEPINTNNKIDSDTNNKETQQLIKNQQDCNQKNGSYTQKKDQNLNQKQQNEQDCNQQSNENFQQNKQNQQNNQHNGNSNNNTAKKEKNNNDKNKTTQINSNNHNMYFINEHNSNNKMPQNKQNNRYSNRKMTDDFSLVKERMRSDSFNQEFDMSHSFFKKDSIDFNFENSFNKEFSNNFSNIDQQAINQMILGSQSNIFMGIDIQNKQDLDEVQKNLIKSNKDKMEKYRGRYMGYSERSVLELLIKQLILIQERFRDDNTGFGNVFQFSA</sequence>
<feature type="compositionally biased region" description="Polar residues" evidence="2">
    <location>
        <begin position="475"/>
        <end position="484"/>
    </location>
</feature>
<dbReference type="SMART" id="SM00449">
    <property type="entry name" value="SPRY"/>
    <property type="match status" value="1"/>
</dbReference>
<dbReference type="PROSITE" id="PS50896">
    <property type="entry name" value="LISH"/>
    <property type="match status" value="1"/>
</dbReference>
<dbReference type="InterPro" id="IPR044736">
    <property type="entry name" value="Gid1/RanBPM/SPLA_SPRY"/>
</dbReference>
<dbReference type="InterPro" id="IPR013320">
    <property type="entry name" value="ConA-like_dom_sf"/>
</dbReference>
<dbReference type="PROSITE" id="PS50188">
    <property type="entry name" value="B302_SPRY"/>
    <property type="match status" value="1"/>
</dbReference>
<feature type="compositionally biased region" description="Basic and acidic residues" evidence="2">
    <location>
        <begin position="530"/>
        <end position="541"/>
    </location>
</feature>
<feature type="domain" description="B30.2/SPRY" evidence="3">
    <location>
        <begin position="2"/>
        <end position="194"/>
    </location>
</feature>
<keyword evidence="1" id="KW-0694">RNA-binding</keyword>
<accession>A0A0V0QS30</accession>
<feature type="compositionally biased region" description="Polar residues" evidence="2">
    <location>
        <begin position="440"/>
        <end position="456"/>
    </location>
</feature>
<dbReference type="InParanoid" id="A0A0V0QS30"/>
<dbReference type="PANTHER" id="PTHR23189">
    <property type="entry name" value="RNA RECOGNITION MOTIF-CONTAINING"/>
    <property type="match status" value="1"/>
</dbReference>
<comment type="caution">
    <text evidence="4">The sequence shown here is derived from an EMBL/GenBank/DDBJ whole genome shotgun (WGS) entry which is preliminary data.</text>
</comment>
<dbReference type="InterPro" id="IPR001870">
    <property type="entry name" value="B30.2/SPRY"/>
</dbReference>
<dbReference type="EMBL" id="LDAU01000110">
    <property type="protein sequence ID" value="KRX04794.1"/>
    <property type="molecule type" value="Genomic_DNA"/>
</dbReference>
<evidence type="ECO:0000313" key="4">
    <source>
        <dbReference type="EMBL" id="KRX04794.1"/>
    </source>
</evidence>
<dbReference type="InterPro" id="IPR043136">
    <property type="entry name" value="B30.2/SPRY_sf"/>
</dbReference>
<dbReference type="AlphaFoldDB" id="A0A0V0QS30"/>
<keyword evidence="5" id="KW-1185">Reference proteome</keyword>
<evidence type="ECO:0000259" key="3">
    <source>
        <dbReference type="PROSITE" id="PS50188"/>
    </source>
</evidence>
<evidence type="ECO:0000256" key="1">
    <source>
        <dbReference type="ARBA" id="ARBA00022884"/>
    </source>
</evidence>
<reference evidence="4 5" key="1">
    <citation type="journal article" date="2015" name="Sci. Rep.">
        <title>Genome of the facultative scuticociliatosis pathogen Pseudocohnilembus persalinus provides insight into its virulence through horizontal gene transfer.</title>
        <authorList>
            <person name="Xiong J."/>
            <person name="Wang G."/>
            <person name="Cheng J."/>
            <person name="Tian M."/>
            <person name="Pan X."/>
            <person name="Warren A."/>
            <person name="Jiang C."/>
            <person name="Yuan D."/>
            <person name="Miao W."/>
        </authorList>
    </citation>
    <scope>NUCLEOTIDE SEQUENCE [LARGE SCALE GENOMIC DNA]</scope>
    <source>
        <strain evidence="4">36N120E</strain>
    </source>
</reference>
<dbReference type="SUPFAM" id="SSF49899">
    <property type="entry name" value="Concanavalin A-like lectins/glucanases"/>
    <property type="match status" value="1"/>
</dbReference>
<keyword evidence="4" id="KW-0430">Lectin</keyword>
<feature type="compositionally biased region" description="Low complexity" evidence="2">
    <location>
        <begin position="490"/>
        <end position="529"/>
    </location>
</feature>
<name>A0A0V0QS30_PSEPJ</name>
<protein>
    <submittedName>
        <fullName evidence="4">Concanavalin A-like lectin/glucanases superfamily</fullName>
    </submittedName>
</protein>
<dbReference type="OrthoDB" id="313453at2759"/>